<accession>A0A1X7S715</accession>
<feature type="region of interest" description="Disordered" evidence="1">
    <location>
        <begin position="405"/>
        <end position="452"/>
    </location>
</feature>
<gene>
    <name evidence="3" type="ORF">ZT3D7_G10465</name>
</gene>
<sequence>MKTFTVNAASALAFGLLVNAQEPIARALTEQQCDDNAKWLLKHADHDHIHTKEIDEHWTTFFDCKNDEVNIDPILYAKLQKEFPLILKDLESRSDKLINAQDPIERVPTEKECDDAARWLGEHGVHEHIKEKKTREHGTTYVKCVDNRVHFTPAVVSTLEHEHPDFLRKLNDNFGIHPTESLEARSDKPVKCKECKTMFDSDSEVQHRDFADCALMIQRGNCPKEFPDGLFGIPSFEDLTGHQERGEYPTTAVEPHPTYPSEPIKPYGMPPKVYSTVEQPKTYIKTQPPVTVTSTLTSPPQIETTTCYETVTETPKAYTELKTLTETCTETSTLEKYLTATEMKSYPVTVPTTITATETFTKVPECPTITTSCTHWTVSETHPAYPETHPSYPVNTPPTHPGYAVTTKESSHPGYAVSTEESSKPGYPVSTEEVSKPSYPATTQESSQPGYHVTYSMPTQTEKKEYPATAPVSKASTTEQASYPVTSPAKPVYPVANNGTASMPYYKPSVSGSKTEMTSKYNYPTESVVSTGDSSKVSMGMGLALGMVMAAMFVCA</sequence>
<keyword evidence="2" id="KW-0732">Signal</keyword>
<evidence type="ECO:0000256" key="2">
    <source>
        <dbReference type="SAM" id="SignalP"/>
    </source>
</evidence>
<feature type="signal peptide" evidence="2">
    <location>
        <begin position="1"/>
        <end position="20"/>
    </location>
</feature>
<name>A0A1X7S715_ZYMT9</name>
<feature type="region of interest" description="Disordered" evidence="1">
    <location>
        <begin position="248"/>
        <end position="267"/>
    </location>
</feature>
<proteinExistence type="predicted"/>
<evidence type="ECO:0000256" key="1">
    <source>
        <dbReference type="SAM" id="MobiDB-lite"/>
    </source>
</evidence>
<feature type="compositionally biased region" description="Polar residues" evidence="1">
    <location>
        <begin position="440"/>
        <end position="449"/>
    </location>
</feature>
<dbReference type="Proteomes" id="UP000215127">
    <property type="component" value="Chromosome 11"/>
</dbReference>
<feature type="chain" id="PRO_5013027735" evidence="2">
    <location>
        <begin position="21"/>
        <end position="556"/>
    </location>
</feature>
<evidence type="ECO:0000313" key="4">
    <source>
        <dbReference type="Proteomes" id="UP000215127"/>
    </source>
</evidence>
<keyword evidence="4" id="KW-1185">Reference proteome</keyword>
<dbReference type="EMBL" id="LT853702">
    <property type="protein sequence ID" value="SMQ55310.1"/>
    <property type="molecule type" value="Genomic_DNA"/>
</dbReference>
<dbReference type="AlphaFoldDB" id="A0A1X7S715"/>
<evidence type="ECO:0000313" key="3">
    <source>
        <dbReference type="EMBL" id="SMQ55310.1"/>
    </source>
</evidence>
<organism evidence="3 4">
    <name type="scientific">Zymoseptoria tritici (strain ST99CH_3D7)</name>
    <dbReference type="NCBI Taxonomy" id="1276538"/>
    <lineage>
        <taxon>Eukaryota</taxon>
        <taxon>Fungi</taxon>
        <taxon>Dikarya</taxon>
        <taxon>Ascomycota</taxon>
        <taxon>Pezizomycotina</taxon>
        <taxon>Dothideomycetes</taxon>
        <taxon>Dothideomycetidae</taxon>
        <taxon>Mycosphaerellales</taxon>
        <taxon>Mycosphaerellaceae</taxon>
        <taxon>Zymoseptoria</taxon>
    </lineage>
</organism>
<reference evidence="3 4" key="1">
    <citation type="submission" date="2016-06" db="EMBL/GenBank/DDBJ databases">
        <authorList>
            <person name="Kjaerup R.B."/>
            <person name="Dalgaard T.S."/>
            <person name="Juul-Madsen H.R."/>
        </authorList>
    </citation>
    <scope>NUCLEOTIDE SEQUENCE [LARGE SCALE GENOMIC DNA]</scope>
</reference>
<protein>
    <submittedName>
        <fullName evidence="3">Uncharacterized protein</fullName>
    </submittedName>
</protein>